<evidence type="ECO:0000256" key="1">
    <source>
        <dbReference type="ARBA" id="ARBA00004141"/>
    </source>
</evidence>
<dbReference type="AlphaFoldDB" id="A0AAV2CZZ5"/>
<keyword evidence="4" id="KW-1133">Transmembrane helix</keyword>
<reference evidence="7 8" key="1">
    <citation type="submission" date="2024-04" db="EMBL/GenBank/DDBJ databases">
        <authorList>
            <person name="Fracassetti M."/>
        </authorList>
    </citation>
    <scope>NUCLEOTIDE SEQUENCE [LARGE SCALE GENOMIC DNA]</scope>
</reference>
<comment type="subcellular location">
    <subcellularLocation>
        <location evidence="1">Membrane</location>
        <topology evidence="1">Multi-pass membrane protein</topology>
    </subcellularLocation>
</comment>
<evidence type="ECO:0000313" key="8">
    <source>
        <dbReference type="Proteomes" id="UP001497516"/>
    </source>
</evidence>
<dbReference type="InterPro" id="IPR050352">
    <property type="entry name" value="ABCG_transporters"/>
</dbReference>
<keyword evidence="3" id="KW-0812">Transmembrane</keyword>
<dbReference type="Pfam" id="PF00005">
    <property type="entry name" value="ABC_tran"/>
    <property type="match status" value="1"/>
</dbReference>
<dbReference type="PANTHER" id="PTHR48041">
    <property type="entry name" value="ABC TRANSPORTER G FAMILY MEMBER 28"/>
    <property type="match status" value="1"/>
</dbReference>
<dbReference type="EMBL" id="OZ034814">
    <property type="protein sequence ID" value="CAL1362043.1"/>
    <property type="molecule type" value="Genomic_DNA"/>
</dbReference>
<dbReference type="Gene3D" id="3.40.50.300">
    <property type="entry name" value="P-loop containing nucleotide triphosphate hydrolases"/>
    <property type="match status" value="1"/>
</dbReference>
<proteinExistence type="predicted"/>
<dbReference type="InterPro" id="IPR003439">
    <property type="entry name" value="ABC_transporter-like_ATP-bd"/>
</dbReference>
<dbReference type="Proteomes" id="UP001497516">
    <property type="component" value="Chromosome 10"/>
</dbReference>
<protein>
    <recommendedName>
        <fullName evidence="6">ABC transporter domain-containing protein</fullName>
    </recommendedName>
</protein>
<keyword evidence="2" id="KW-0813">Transport</keyword>
<dbReference type="GO" id="GO:0016887">
    <property type="term" value="F:ATP hydrolysis activity"/>
    <property type="evidence" value="ECO:0007669"/>
    <property type="project" value="InterPro"/>
</dbReference>
<gene>
    <name evidence="7" type="ORF">LTRI10_LOCUS9277</name>
</gene>
<dbReference type="InterPro" id="IPR027417">
    <property type="entry name" value="P-loop_NTPase"/>
</dbReference>
<sequence length="160" mass="17137">MEEETIPPPPPTYTLTASSISYSKQTSAAAATSFLSFLNSSSTTTTTTIILNQVTFTAYPDRDPRRHRPSGAEKSTLLDILAARTSPTAGSLLLNSTPITNSSSFRKLSAYLPQHDAFLPLLTVAETFAFSACFLSSTSTSSIAAVHRDHLLSPFSCISK</sequence>
<evidence type="ECO:0000256" key="4">
    <source>
        <dbReference type="ARBA" id="ARBA00022989"/>
    </source>
</evidence>
<dbReference type="GO" id="GO:0005524">
    <property type="term" value="F:ATP binding"/>
    <property type="evidence" value="ECO:0007669"/>
    <property type="project" value="InterPro"/>
</dbReference>
<name>A0AAV2CZZ5_9ROSI</name>
<evidence type="ECO:0000256" key="5">
    <source>
        <dbReference type="ARBA" id="ARBA00023136"/>
    </source>
</evidence>
<accession>A0AAV2CZZ5</accession>
<feature type="domain" description="ABC transporter" evidence="6">
    <location>
        <begin position="69"/>
        <end position="138"/>
    </location>
</feature>
<evidence type="ECO:0000313" key="7">
    <source>
        <dbReference type="EMBL" id="CAL1362043.1"/>
    </source>
</evidence>
<evidence type="ECO:0000256" key="3">
    <source>
        <dbReference type="ARBA" id="ARBA00022692"/>
    </source>
</evidence>
<dbReference type="GO" id="GO:0016020">
    <property type="term" value="C:membrane"/>
    <property type="evidence" value="ECO:0007669"/>
    <property type="project" value="UniProtKB-SubCell"/>
</dbReference>
<keyword evidence="5" id="KW-0472">Membrane</keyword>
<evidence type="ECO:0000256" key="2">
    <source>
        <dbReference type="ARBA" id="ARBA00022448"/>
    </source>
</evidence>
<keyword evidence="8" id="KW-1185">Reference proteome</keyword>
<organism evidence="7 8">
    <name type="scientific">Linum trigynum</name>
    <dbReference type="NCBI Taxonomy" id="586398"/>
    <lineage>
        <taxon>Eukaryota</taxon>
        <taxon>Viridiplantae</taxon>
        <taxon>Streptophyta</taxon>
        <taxon>Embryophyta</taxon>
        <taxon>Tracheophyta</taxon>
        <taxon>Spermatophyta</taxon>
        <taxon>Magnoliopsida</taxon>
        <taxon>eudicotyledons</taxon>
        <taxon>Gunneridae</taxon>
        <taxon>Pentapetalae</taxon>
        <taxon>rosids</taxon>
        <taxon>fabids</taxon>
        <taxon>Malpighiales</taxon>
        <taxon>Linaceae</taxon>
        <taxon>Linum</taxon>
    </lineage>
</organism>
<dbReference type="SUPFAM" id="SSF52540">
    <property type="entry name" value="P-loop containing nucleoside triphosphate hydrolases"/>
    <property type="match status" value="1"/>
</dbReference>
<evidence type="ECO:0000259" key="6">
    <source>
        <dbReference type="Pfam" id="PF00005"/>
    </source>
</evidence>
<dbReference type="GO" id="GO:0042626">
    <property type="term" value="F:ATPase-coupled transmembrane transporter activity"/>
    <property type="evidence" value="ECO:0007669"/>
    <property type="project" value="TreeGrafter"/>
</dbReference>
<dbReference type="PANTHER" id="PTHR48041:SF27">
    <property type="entry name" value="ABC TRANSPORTER G FAMILY MEMBER 8"/>
    <property type="match status" value="1"/>
</dbReference>